<dbReference type="Gene3D" id="2.60.40.150">
    <property type="entry name" value="C2 domain"/>
    <property type="match status" value="2"/>
</dbReference>
<proteinExistence type="predicted"/>
<evidence type="ECO:0000256" key="1">
    <source>
        <dbReference type="ARBA" id="ARBA00004167"/>
    </source>
</evidence>
<gene>
    <name evidence="7" type="ORF">DIATSA_LOCUS6744</name>
</gene>
<dbReference type="Pfam" id="PF00168">
    <property type="entry name" value="C2"/>
    <property type="match status" value="2"/>
</dbReference>
<feature type="domain" description="C2" evidence="6">
    <location>
        <begin position="16"/>
        <end position="137"/>
    </location>
</feature>
<dbReference type="InterPro" id="IPR037721">
    <property type="entry name" value="Ferlin"/>
</dbReference>
<dbReference type="GO" id="GO:0016020">
    <property type="term" value="C:membrane"/>
    <property type="evidence" value="ECO:0007669"/>
    <property type="project" value="UniProtKB-SubCell"/>
</dbReference>
<dbReference type="EMBL" id="OU893333">
    <property type="protein sequence ID" value="CAG9788973.1"/>
    <property type="molecule type" value="Genomic_DNA"/>
</dbReference>
<comment type="subcellular location">
    <subcellularLocation>
        <location evidence="1">Membrane</location>
        <topology evidence="1">Single-pass membrane protein</topology>
    </subcellularLocation>
</comment>
<accession>A0A9N9R2Y5</accession>
<dbReference type="InterPro" id="IPR012561">
    <property type="entry name" value="Ferlin_B-domain"/>
</dbReference>
<evidence type="ECO:0000256" key="4">
    <source>
        <dbReference type="ARBA" id="ARBA00022989"/>
    </source>
</evidence>
<keyword evidence="8" id="KW-1185">Reference proteome</keyword>
<evidence type="ECO:0000313" key="7">
    <source>
        <dbReference type="EMBL" id="CAG9788973.1"/>
    </source>
</evidence>
<evidence type="ECO:0000256" key="5">
    <source>
        <dbReference type="ARBA" id="ARBA00023136"/>
    </source>
</evidence>
<keyword evidence="3" id="KW-0677">Repeat</keyword>
<protein>
    <recommendedName>
        <fullName evidence="6">C2 domain-containing protein</fullName>
    </recommendedName>
</protein>
<evidence type="ECO:0000256" key="3">
    <source>
        <dbReference type="ARBA" id="ARBA00022737"/>
    </source>
</evidence>
<dbReference type="SMART" id="SM01201">
    <property type="entry name" value="FerB"/>
    <property type="match status" value="1"/>
</dbReference>
<sequence>MYGRSPERRQKQKLARLSTFRVENEQNPEEMPQCFQILVNIIEARKLAWSNPHSANSYVVLVLGKKKSRTNIRRNMVEPYFNENFVFEMYASIQDLQRSYLWLAVMEPRFCTPSRLLGEATIDLGTIWEQPRHLIFHKWAQLTLPRDPIAGPVGFLKIDISIIFREVQIIPAIVSQKPAENNLLLPTGSEQQCANYVITIFGAFGLPSGVQAHGNRKYGKPPSTFVKISFCGLVVKTGVQHRTNHPSYCEQISIVEMFPNICQTIRMDICSADSCFNRVIASAHLKLGLVSHDGENGFLPTFGPSLLHMYGAGGSLGATSEDGPYHRGALLVSLKTSVPYYQQGVRSTSVEPVTPIKPEHLWVMEDFWIYCPILEVSMLDGAVAGKCSGVALTIGEVNTDNTSDQGTHKLHYTGSVSVRSLEPSYGYLEFQYGYPVLQLASRLPDFRFRMYRNNMAYSIVTNLEDSISDIAYRLKTLDYSTPSELIDELNKTVDETANSILKFLDIVKYSNLNDNDAVMRHNMTELDQKQLSLQKDEMSSDGWPDIALWLLNAGSRVAFARIPAADVIYSVISEQCGKNCGKIQSLYVKPIKCPKHLNTYDSGCHCIAGKIELLLWMGLYRKKSCFERFLPIGMNLKARGHEITLKSNVLDKLILIGRAQVKPVLDDRADLEFAPKLQWYEIYKGSECLGQVHMSVQLMQVSSKACDVFL</sequence>
<dbReference type="SMART" id="SM01202">
    <property type="entry name" value="FerI"/>
    <property type="match status" value="1"/>
</dbReference>
<keyword evidence="2" id="KW-0812">Transmembrane</keyword>
<dbReference type="PANTHER" id="PTHR12546:SF60">
    <property type="entry name" value="MISFIRE, ISOFORM F"/>
    <property type="match status" value="1"/>
</dbReference>
<reference evidence="7" key="1">
    <citation type="submission" date="2021-12" db="EMBL/GenBank/DDBJ databases">
        <authorList>
            <person name="King R."/>
        </authorList>
    </citation>
    <scope>NUCLEOTIDE SEQUENCE</scope>
</reference>
<dbReference type="PROSITE" id="PS50004">
    <property type="entry name" value="C2"/>
    <property type="match status" value="2"/>
</dbReference>
<dbReference type="PANTHER" id="PTHR12546">
    <property type="entry name" value="FER-1-LIKE"/>
    <property type="match status" value="1"/>
</dbReference>
<reference evidence="7" key="2">
    <citation type="submission" date="2022-10" db="EMBL/GenBank/DDBJ databases">
        <authorList>
            <consortium name="ENA_rothamsted_submissions"/>
            <consortium name="culmorum"/>
            <person name="King R."/>
        </authorList>
    </citation>
    <scope>NUCLEOTIDE SEQUENCE</scope>
</reference>
<name>A0A9N9R2Y5_9NEOP</name>
<keyword evidence="5" id="KW-0472">Membrane</keyword>
<dbReference type="SMART" id="SM00239">
    <property type="entry name" value="C2"/>
    <property type="match status" value="2"/>
</dbReference>
<dbReference type="SUPFAM" id="SSF49562">
    <property type="entry name" value="C2 domain (Calcium/lipid-binding domain, CaLB)"/>
    <property type="match status" value="2"/>
</dbReference>
<dbReference type="InterPro" id="IPR012968">
    <property type="entry name" value="FerIin_dom"/>
</dbReference>
<keyword evidence="4" id="KW-1133">Transmembrane helix</keyword>
<organism evidence="7 8">
    <name type="scientific">Diatraea saccharalis</name>
    <name type="common">sugarcane borer</name>
    <dbReference type="NCBI Taxonomy" id="40085"/>
    <lineage>
        <taxon>Eukaryota</taxon>
        <taxon>Metazoa</taxon>
        <taxon>Ecdysozoa</taxon>
        <taxon>Arthropoda</taxon>
        <taxon>Hexapoda</taxon>
        <taxon>Insecta</taxon>
        <taxon>Pterygota</taxon>
        <taxon>Neoptera</taxon>
        <taxon>Endopterygota</taxon>
        <taxon>Lepidoptera</taxon>
        <taxon>Glossata</taxon>
        <taxon>Ditrysia</taxon>
        <taxon>Pyraloidea</taxon>
        <taxon>Crambidae</taxon>
        <taxon>Crambinae</taxon>
        <taxon>Diatraea</taxon>
    </lineage>
</organism>
<dbReference type="InterPro" id="IPR000008">
    <property type="entry name" value="C2_dom"/>
</dbReference>
<evidence type="ECO:0000259" key="6">
    <source>
        <dbReference type="PROSITE" id="PS50004"/>
    </source>
</evidence>
<dbReference type="Proteomes" id="UP001153714">
    <property type="component" value="Chromosome 2"/>
</dbReference>
<evidence type="ECO:0000313" key="8">
    <source>
        <dbReference type="Proteomes" id="UP001153714"/>
    </source>
</evidence>
<feature type="domain" description="C2" evidence="6">
    <location>
        <begin position="177"/>
        <end position="301"/>
    </location>
</feature>
<dbReference type="Pfam" id="PF08150">
    <property type="entry name" value="FerB"/>
    <property type="match status" value="1"/>
</dbReference>
<dbReference type="InterPro" id="IPR035892">
    <property type="entry name" value="C2_domain_sf"/>
</dbReference>
<dbReference type="GO" id="GO:0007009">
    <property type="term" value="P:plasma membrane organization"/>
    <property type="evidence" value="ECO:0007669"/>
    <property type="project" value="TreeGrafter"/>
</dbReference>
<evidence type="ECO:0000256" key="2">
    <source>
        <dbReference type="ARBA" id="ARBA00022692"/>
    </source>
</evidence>
<dbReference type="AlphaFoldDB" id="A0A9N9R2Y5"/>
<dbReference type="OrthoDB" id="270970at2759"/>